<name>M0A8Y4_9EURY</name>
<keyword evidence="2" id="KW-1185">Reference proteome</keyword>
<organism evidence="1 2">
    <name type="scientific">Natrialba hulunbeirensis JCM 10989</name>
    <dbReference type="NCBI Taxonomy" id="1227493"/>
    <lineage>
        <taxon>Archaea</taxon>
        <taxon>Methanobacteriati</taxon>
        <taxon>Methanobacteriota</taxon>
        <taxon>Stenosarchaea group</taxon>
        <taxon>Halobacteria</taxon>
        <taxon>Halobacteriales</taxon>
        <taxon>Natrialbaceae</taxon>
        <taxon>Natrialba</taxon>
    </lineage>
</organism>
<dbReference type="Proteomes" id="UP000011519">
    <property type="component" value="Unassembled WGS sequence"/>
</dbReference>
<comment type="caution">
    <text evidence="1">The sequence shown here is derived from an EMBL/GenBank/DDBJ whole genome shotgun (WGS) entry which is preliminary data.</text>
</comment>
<evidence type="ECO:0000313" key="1">
    <source>
        <dbReference type="EMBL" id="ELY93798.1"/>
    </source>
</evidence>
<dbReference type="AlphaFoldDB" id="M0A8Y4"/>
<gene>
    <name evidence="1" type="ORF">C483_03944</name>
</gene>
<evidence type="ECO:0000313" key="2">
    <source>
        <dbReference type="Proteomes" id="UP000011519"/>
    </source>
</evidence>
<reference evidence="1 2" key="1">
    <citation type="journal article" date="2014" name="PLoS Genet.">
        <title>Phylogenetically driven sequencing of extremely halophilic archaea reveals strategies for static and dynamic osmo-response.</title>
        <authorList>
            <person name="Becker E.A."/>
            <person name="Seitzer P.M."/>
            <person name="Tritt A."/>
            <person name="Larsen D."/>
            <person name="Krusor M."/>
            <person name="Yao A.I."/>
            <person name="Wu D."/>
            <person name="Madern D."/>
            <person name="Eisen J.A."/>
            <person name="Darling A.E."/>
            <person name="Facciotti M.T."/>
        </authorList>
    </citation>
    <scope>NUCLEOTIDE SEQUENCE [LARGE SCALE GENOMIC DNA]</scope>
    <source>
        <strain evidence="1 2">JCM 10989</strain>
    </source>
</reference>
<sequence>MEMKKEAEQKMQMIESELFSPTDDNFLQPLVLLWVPQLPRALFQRRKKKTENSLLGNGIMIIL</sequence>
<dbReference type="EMBL" id="AOIM01000013">
    <property type="protein sequence ID" value="ELY93798.1"/>
    <property type="molecule type" value="Genomic_DNA"/>
</dbReference>
<accession>M0A8Y4</accession>
<protein>
    <submittedName>
        <fullName evidence="1">Uncharacterized protein</fullName>
    </submittedName>
</protein>
<proteinExistence type="predicted"/>